<dbReference type="GO" id="GO:0003723">
    <property type="term" value="F:RNA binding"/>
    <property type="evidence" value="ECO:0007669"/>
    <property type="project" value="InterPro"/>
</dbReference>
<evidence type="ECO:0000313" key="5">
    <source>
        <dbReference type="Proteomes" id="UP001139485"/>
    </source>
</evidence>
<feature type="transmembrane region" description="Helical" evidence="3">
    <location>
        <begin position="20"/>
        <end position="37"/>
    </location>
</feature>
<keyword evidence="5" id="KW-1185">Reference proteome</keyword>
<dbReference type="AlphaFoldDB" id="A0A9X2D963"/>
<comment type="caution">
    <text evidence="4">The sequence shown here is derived from an EMBL/GenBank/DDBJ whole genome shotgun (WGS) entry which is preliminary data.</text>
</comment>
<name>A0A9X2D963_9ACTN</name>
<organism evidence="4 5">
    <name type="scientific">Nocardioides bruguierae</name>
    <dbReference type="NCBI Taxonomy" id="2945102"/>
    <lineage>
        <taxon>Bacteria</taxon>
        <taxon>Bacillati</taxon>
        <taxon>Actinomycetota</taxon>
        <taxon>Actinomycetes</taxon>
        <taxon>Propionibacteriales</taxon>
        <taxon>Nocardioidaceae</taxon>
        <taxon>Nocardioides</taxon>
    </lineage>
</organism>
<evidence type="ECO:0000256" key="3">
    <source>
        <dbReference type="SAM" id="Phobius"/>
    </source>
</evidence>
<dbReference type="Proteomes" id="UP001139485">
    <property type="component" value="Unassembled WGS sequence"/>
</dbReference>
<keyword evidence="3" id="KW-0472">Membrane</keyword>
<gene>
    <name evidence="4" type="ORF">M8330_15210</name>
</gene>
<proteinExistence type="predicted"/>
<keyword evidence="1" id="KW-0540">Nuclease</keyword>
<keyword evidence="3" id="KW-1133">Transmembrane helix</keyword>
<dbReference type="GO" id="GO:0004540">
    <property type="term" value="F:RNA nuclease activity"/>
    <property type="evidence" value="ECO:0007669"/>
    <property type="project" value="InterPro"/>
</dbReference>
<reference evidence="4" key="1">
    <citation type="submission" date="2022-05" db="EMBL/GenBank/DDBJ databases">
        <authorList>
            <person name="Tuo L."/>
        </authorList>
    </citation>
    <scope>NUCLEOTIDE SEQUENCE</scope>
    <source>
        <strain evidence="4">BSK12Z-4</strain>
    </source>
</reference>
<dbReference type="InterPro" id="IPR016191">
    <property type="entry name" value="Ribonuclease/ribotoxin"/>
</dbReference>
<protein>
    <submittedName>
        <fullName evidence="4">Uncharacterized protein</fullName>
    </submittedName>
</protein>
<accession>A0A9X2D963</accession>
<dbReference type="GO" id="GO:0016787">
    <property type="term" value="F:hydrolase activity"/>
    <property type="evidence" value="ECO:0007669"/>
    <property type="project" value="UniProtKB-KW"/>
</dbReference>
<evidence type="ECO:0000256" key="1">
    <source>
        <dbReference type="ARBA" id="ARBA00022722"/>
    </source>
</evidence>
<dbReference type="Gene3D" id="3.10.450.30">
    <property type="entry name" value="Microbial ribonucleases"/>
    <property type="match status" value="1"/>
</dbReference>
<sequence length="159" mass="16596">MVYRLQPENVRPQRGGPSGALAIVLVLVVVIGIWLISGREPGTPTGTGGAEQGAVVSTGALAETDPESGLRYVAATDLPDAALDVMARHTDGTLASTGVDGEPFSNGAGLLPAKAEGYYVLYPVTEADVEPRTEQLVRGEAGEWYWSADGGWTFLRVGP</sequence>
<evidence type="ECO:0000313" key="4">
    <source>
        <dbReference type="EMBL" id="MCM0621641.1"/>
    </source>
</evidence>
<evidence type="ECO:0000256" key="2">
    <source>
        <dbReference type="ARBA" id="ARBA00022801"/>
    </source>
</evidence>
<dbReference type="EMBL" id="JAMOIL010000021">
    <property type="protein sequence ID" value="MCM0621641.1"/>
    <property type="molecule type" value="Genomic_DNA"/>
</dbReference>
<keyword evidence="3" id="KW-0812">Transmembrane</keyword>
<dbReference type="RefSeq" id="WP_250828017.1">
    <property type="nucleotide sequence ID" value="NZ_JAMOIL010000021.1"/>
</dbReference>
<keyword evidence="2" id="KW-0378">Hydrolase</keyword>
<dbReference type="SUPFAM" id="SSF53933">
    <property type="entry name" value="Microbial ribonucleases"/>
    <property type="match status" value="1"/>
</dbReference>